<dbReference type="EMBL" id="LR797101">
    <property type="protein sequence ID" value="CAB4187123.1"/>
    <property type="molecule type" value="Genomic_DNA"/>
</dbReference>
<dbReference type="Gene3D" id="3.30.420.280">
    <property type="match status" value="1"/>
</dbReference>
<dbReference type="NCBIfam" id="TIGR01547">
    <property type="entry name" value="phage_term_2"/>
    <property type="match status" value="1"/>
</dbReference>
<reference evidence="3" key="1">
    <citation type="submission" date="2020-05" db="EMBL/GenBank/DDBJ databases">
        <authorList>
            <person name="Chiriac C."/>
            <person name="Salcher M."/>
            <person name="Ghai R."/>
            <person name="Kavagutti S V."/>
        </authorList>
    </citation>
    <scope>NUCLEOTIDE SEQUENCE</scope>
</reference>
<evidence type="ECO:0000313" key="2">
    <source>
        <dbReference type="EMBL" id="CAB4147586.1"/>
    </source>
</evidence>
<protein>
    <submittedName>
        <fullName evidence="3">Phage_term_2, phage terminase, large subunit, PBSX family</fullName>
    </submittedName>
</protein>
<dbReference type="Gene3D" id="3.40.50.300">
    <property type="entry name" value="P-loop containing nucleotide triphosphate hydrolases"/>
    <property type="match status" value="1"/>
</dbReference>
<evidence type="ECO:0000313" key="3">
    <source>
        <dbReference type="EMBL" id="CAB4177980.1"/>
    </source>
</evidence>
<organism evidence="3">
    <name type="scientific">uncultured Caudovirales phage</name>
    <dbReference type="NCBI Taxonomy" id="2100421"/>
    <lineage>
        <taxon>Viruses</taxon>
        <taxon>Duplodnaviria</taxon>
        <taxon>Heunggongvirae</taxon>
        <taxon>Uroviricota</taxon>
        <taxon>Caudoviricetes</taxon>
        <taxon>Peduoviridae</taxon>
        <taxon>Maltschvirus</taxon>
        <taxon>Maltschvirus maltsch</taxon>
    </lineage>
</organism>
<gene>
    <name evidence="3" type="ORF">UFOVP1011_16</name>
    <name evidence="4" type="ORF">UFOVP1162_48</name>
    <name evidence="5" type="ORF">UFOVP1611_51</name>
    <name evidence="2" type="ORF">UFOVP504_34</name>
</gene>
<evidence type="ECO:0000259" key="1">
    <source>
        <dbReference type="Pfam" id="PF04466"/>
    </source>
</evidence>
<sequence>MQPSAKIEFPEKLECLFRPGRYKILYGGRGGAKSWGVARALLVRGTVAPLRILCAREIQKSITDSVHRLLADQIAAMGLSHFYEVQQTTIKGANGSSFLFAGLRHNINNIKSLEGADIVWVEEAQTVSKASWEKLIPTVRKPGSQIVVSFNPELDTDETYVRFVKNTPPNTEVVKIDWRDNPWFPAELEAERRHLQATDPDAYLNIYDGHCRQTLDGAIYAKEIRAATEENRLTRVPYEQSKPVHTFWDLGRADRTSIWFGQLVGFETRCIDFYENSGHALGHYLKELQTRSYVYGDCWLPHDANNELLASERTIAQQMRAAGFTVKITPKTSVANGINAARTMFPNMWFDADKCADGMNHLRRYRYDVDPETGQFSKEPLHDDASHAADAFRYLAVALREKKASSTMKPAHRTPVAGHSAWMA</sequence>
<dbReference type="EMBL" id="LR797465">
    <property type="protein sequence ID" value="CAB4218940.1"/>
    <property type="molecule type" value="Genomic_DNA"/>
</dbReference>
<proteinExistence type="predicted"/>
<dbReference type="PANTHER" id="PTHR39184:SF1">
    <property type="entry name" value="PBSX PHAGE TERMINASE LARGE SUBUNIT"/>
    <property type="match status" value="1"/>
</dbReference>
<dbReference type="Pfam" id="PF04466">
    <property type="entry name" value="Terminase_3"/>
    <property type="match status" value="1"/>
</dbReference>
<accession>A0A6J5Q0W5</accession>
<feature type="domain" description="Phage terminase large subunit N-terminal" evidence="1">
    <location>
        <begin position="21"/>
        <end position="210"/>
    </location>
</feature>
<dbReference type="PANTHER" id="PTHR39184">
    <property type="match status" value="1"/>
</dbReference>
<dbReference type="InterPro" id="IPR052380">
    <property type="entry name" value="Viral_DNA_packaging_terminase"/>
</dbReference>
<dbReference type="InterPro" id="IPR006437">
    <property type="entry name" value="Phage_terminase_lsu"/>
</dbReference>
<evidence type="ECO:0000313" key="5">
    <source>
        <dbReference type="EMBL" id="CAB4218940.1"/>
    </source>
</evidence>
<dbReference type="EMBL" id="LR796959">
    <property type="protein sequence ID" value="CAB4177980.1"/>
    <property type="molecule type" value="Genomic_DNA"/>
</dbReference>
<evidence type="ECO:0000313" key="4">
    <source>
        <dbReference type="EMBL" id="CAB4187123.1"/>
    </source>
</evidence>
<name>A0A6J5Q0W5_9CAUD</name>
<dbReference type="InterPro" id="IPR027417">
    <property type="entry name" value="P-loop_NTPase"/>
</dbReference>
<dbReference type="InterPro" id="IPR035412">
    <property type="entry name" value="Terminase_L_N"/>
</dbReference>
<dbReference type="EMBL" id="LR796485">
    <property type="protein sequence ID" value="CAB4147586.1"/>
    <property type="molecule type" value="Genomic_DNA"/>
</dbReference>